<reference evidence="1 2" key="1">
    <citation type="submission" date="2024-04" db="EMBL/GenBank/DDBJ databases">
        <authorList>
            <person name="Waldvogel A.-M."/>
            <person name="Schoenle A."/>
        </authorList>
    </citation>
    <scope>NUCLEOTIDE SEQUENCE [LARGE SCALE GENOMIC DNA]</scope>
</reference>
<gene>
    <name evidence="1" type="ORF">KC01_LOCUS6286</name>
</gene>
<evidence type="ECO:0000313" key="1">
    <source>
        <dbReference type="EMBL" id="CAL1574571.1"/>
    </source>
</evidence>
<evidence type="ECO:0008006" key="3">
    <source>
        <dbReference type="Google" id="ProtNLM"/>
    </source>
</evidence>
<name>A0AAV2JDL6_KNICA</name>
<evidence type="ECO:0000313" key="2">
    <source>
        <dbReference type="Proteomes" id="UP001497482"/>
    </source>
</evidence>
<keyword evidence="2" id="KW-1185">Reference proteome</keyword>
<protein>
    <recommendedName>
        <fullName evidence="3">Secreted protein</fullName>
    </recommendedName>
</protein>
<dbReference type="EMBL" id="OZ035834">
    <property type="protein sequence ID" value="CAL1574571.1"/>
    <property type="molecule type" value="Genomic_DNA"/>
</dbReference>
<proteinExistence type="predicted"/>
<dbReference type="Proteomes" id="UP001497482">
    <property type="component" value="Chromosome 12"/>
</dbReference>
<organism evidence="1 2">
    <name type="scientific">Knipowitschia caucasica</name>
    <name type="common">Caucasian dwarf goby</name>
    <name type="synonym">Pomatoschistus caucasicus</name>
    <dbReference type="NCBI Taxonomy" id="637954"/>
    <lineage>
        <taxon>Eukaryota</taxon>
        <taxon>Metazoa</taxon>
        <taxon>Chordata</taxon>
        <taxon>Craniata</taxon>
        <taxon>Vertebrata</taxon>
        <taxon>Euteleostomi</taxon>
        <taxon>Actinopterygii</taxon>
        <taxon>Neopterygii</taxon>
        <taxon>Teleostei</taxon>
        <taxon>Neoteleostei</taxon>
        <taxon>Acanthomorphata</taxon>
        <taxon>Gobiaria</taxon>
        <taxon>Gobiiformes</taxon>
        <taxon>Gobioidei</taxon>
        <taxon>Gobiidae</taxon>
        <taxon>Gobiinae</taxon>
        <taxon>Knipowitschia</taxon>
    </lineage>
</organism>
<dbReference type="AlphaFoldDB" id="A0AAV2JDL6"/>
<accession>A0AAV2JDL6</accession>
<sequence>MAVLKPLYPSLSAALFLLNHRYCNNLFVHMPLAPRCRRTCASSGVETKKEGDRRLNLVSRRHVVEVIHGELHGRQVLQILSSEQQRRTTARDGYAREIHHEGYCLRGRHQKVYNDNTTGHT</sequence>